<gene>
    <name evidence="1" type="ORF">CYMTET_44405</name>
</gene>
<proteinExistence type="predicted"/>
<name>A0AAE0C227_9CHLO</name>
<evidence type="ECO:0000313" key="1">
    <source>
        <dbReference type="EMBL" id="KAK3246045.1"/>
    </source>
</evidence>
<protein>
    <submittedName>
        <fullName evidence="1">Uncharacterized protein</fullName>
    </submittedName>
</protein>
<evidence type="ECO:0000313" key="2">
    <source>
        <dbReference type="Proteomes" id="UP001190700"/>
    </source>
</evidence>
<accession>A0AAE0C227</accession>
<reference evidence="1 2" key="1">
    <citation type="journal article" date="2015" name="Genome Biol. Evol.">
        <title>Comparative Genomics of a Bacterivorous Green Alga Reveals Evolutionary Causalities and Consequences of Phago-Mixotrophic Mode of Nutrition.</title>
        <authorList>
            <person name="Burns J.A."/>
            <person name="Paasch A."/>
            <person name="Narechania A."/>
            <person name="Kim E."/>
        </authorList>
    </citation>
    <scope>NUCLEOTIDE SEQUENCE [LARGE SCALE GENOMIC DNA]</scope>
    <source>
        <strain evidence="1 2">PLY_AMNH</strain>
    </source>
</reference>
<sequence length="164" mass="18044">MAWWTSKCGTAFADVVESGRPKCLEWVRGLGIPAQRNLFEASHAREPRGRLGAFHAEDETGSGSPANKTSCRGGRPMKFATWLRRGVFLRGLRGGGDELHAYYLVKALGEVQAVSNEAGWKDDYYSAESGGSGVHATFGEFVIEGNFLEWRDDETYKESFVDSG</sequence>
<keyword evidence="2" id="KW-1185">Reference proteome</keyword>
<dbReference type="AlphaFoldDB" id="A0AAE0C227"/>
<dbReference type="Proteomes" id="UP001190700">
    <property type="component" value="Unassembled WGS sequence"/>
</dbReference>
<dbReference type="EMBL" id="LGRX02030144">
    <property type="protein sequence ID" value="KAK3246045.1"/>
    <property type="molecule type" value="Genomic_DNA"/>
</dbReference>
<organism evidence="1 2">
    <name type="scientific">Cymbomonas tetramitiformis</name>
    <dbReference type="NCBI Taxonomy" id="36881"/>
    <lineage>
        <taxon>Eukaryota</taxon>
        <taxon>Viridiplantae</taxon>
        <taxon>Chlorophyta</taxon>
        <taxon>Pyramimonadophyceae</taxon>
        <taxon>Pyramimonadales</taxon>
        <taxon>Pyramimonadaceae</taxon>
        <taxon>Cymbomonas</taxon>
    </lineage>
</organism>
<comment type="caution">
    <text evidence="1">The sequence shown here is derived from an EMBL/GenBank/DDBJ whole genome shotgun (WGS) entry which is preliminary data.</text>
</comment>